<keyword evidence="7" id="KW-1185">Reference proteome</keyword>
<dbReference type="Proteomes" id="UP000076858">
    <property type="component" value="Unassembled WGS sequence"/>
</dbReference>
<evidence type="ECO:0000313" key="7">
    <source>
        <dbReference type="Proteomes" id="UP000076858"/>
    </source>
</evidence>
<dbReference type="InterPro" id="IPR023334">
    <property type="entry name" value="REKLES_domain"/>
</dbReference>
<dbReference type="OrthoDB" id="10044343at2759"/>
<reference evidence="6 7" key="1">
    <citation type="submission" date="2016-03" db="EMBL/GenBank/DDBJ databases">
        <title>EvidentialGene: Evidence-directed Construction of Genes on Genomes.</title>
        <authorList>
            <person name="Gilbert D.G."/>
            <person name="Choi J.-H."/>
            <person name="Mockaitis K."/>
            <person name="Colbourne J."/>
            <person name="Pfrender M."/>
        </authorList>
    </citation>
    <scope>NUCLEOTIDE SEQUENCE [LARGE SCALE GENOMIC DNA]</scope>
    <source>
        <strain evidence="6 7">Xinb3</strain>
        <tissue evidence="6">Complete organism</tissue>
    </source>
</reference>
<feature type="compositionally biased region" description="Gly residues" evidence="4">
    <location>
        <begin position="59"/>
        <end position="77"/>
    </location>
</feature>
<dbReference type="PROSITE" id="PS51486">
    <property type="entry name" value="REKLES"/>
    <property type="match status" value="1"/>
</dbReference>
<dbReference type="PANTHER" id="PTHR15348">
    <property type="entry name" value="AT-RICH INTERACTIVE DOMAIN-CONTAINING PROTEIN ARID DOMAIN- CONTAINING PROTEIN DEAD RINGER PROTEIN B-CELL REGULATOR OF IGH TRANSCRIPTION BRIGHT"/>
    <property type="match status" value="1"/>
</dbReference>
<feature type="region of interest" description="Disordered" evidence="4">
    <location>
        <begin position="215"/>
        <end position="276"/>
    </location>
</feature>
<dbReference type="InterPro" id="IPR045147">
    <property type="entry name" value="ARI3A/B/C"/>
</dbReference>
<evidence type="ECO:0000256" key="2">
    <source>
        <dbReference type="ARBA" id="ARBA00023163"/>
    </source>
</evidence>
<organism evidence="6 7">
    <name type="scientific">Daphnia magna</name>
    <dbReference type="NCBI Taxonomy" id="35525"/>
    <lineage>
        <taxon>Eukaryota</taxon>
        <taxon>Metazoa</taxon>
        <taxon>Ecdysozoa</taxon>
        <taxon>Arthropoda</taxon>
        <taxon>Crustacea</taxon>
        <taxon>Branchiopoda</taxon>
        <taxon>Diplostraca</taxon>
        <taxon>Cladocera</taxon>
        <taxon>Anomopoda</taxon>
        <taxon>Daphniidae</taxon>
        <taxon>Daphnia</taxon>
    </lineage>
</organism>
<evidence type="ECO:0000259" key="5">
    <source>
        <dbReference type="PROSITE" id="PS51486"/>
    </source>
</evidence>
<dbReference type="PANTHER" id="PTHR15348:SF0">
    <property type="entry name" value="PROTEIN DEAD RINGER"/>
    <property type="match status" value="1"/>
</dbReference>
<name>A0A164V091_9CRUS</name>
<sequence length="354" mass="37409">MNIKKNKKKTNRYMKYLYPYECEKEKYSSPNELQAAIDGNRREGRRSSYGAYADLVPRGNGGGGGGSNGGGGGGGSVSGAAQHAASLSALASHMSHMSPLSLVSRPSALNGNGHHHRPGSDSPPSQSPHEALAELNMSRIHLWNIYNSLGGDVGGDMAAAMAAASRFLPQTAATAGTGSSGSQPPQTEALNLAAEQHAAAQAAAAAAAAAARTLELNKENKDKDRESSGHKSRRERKEEEREKRDRDRSYEIHEDRSQSSIRIKEESLMQDGPPANKRLLLDDDVSLNMRMTPIGLPGANIKITSRGDTRTNDNSLVVSMEINGIVYQGVLFAQAAAAAAAATAALTPARGRLA</sequence>
<evidence type="ECO:0000313" key="6">
    <source>
        <dbReference type="EMBL" id="KZS11840.1"/>
    </source>
</evidence>
<keyword evidence="1" id="KW-0805">Transcription regulation</keyword>
<keyword evidence="2" id="KW-0804">Transcription</keyword>
<evidence type="ECO:0000256" key="3">
    <source>
        <dbReference type="ARBA" id="ARBA00023242"/>
    </source>
</evidence>
<dbReference type="EMBL" id="LRGB01001520">
    <property type="protein sequence ID" value="KZS11840.1"/>
    <property type="molecule type" value="Genomic_DNA"/>
</dbReference>
<dbReference type="GO" id="GO:0006357">
    <property type="term" value="P:regulation of transcription by RNA polymerase II"/>
    <property type="evidence" value="ECO:0007669"/>
    <property type="project" value="InterPro"/>
</dbReference>
<dbReference type="InterPro" id="IPR036431">
    <property type="entry name" value="ARID_dom_sf"/>
</dbReference>
<feature type="compositionally biased region" description="Basic and acidic residues" evidence="4">
    <location>
        <begin position="215"/>
        <end position="267"/>
    </location>
</feature>
<feature type="region of interest" description="Disordered" evidence="4">
    <location>
        <begin position="26"/>
        <end position="80"/>
    </location>
</feature>
<proteinExistence type="predicted"/>
<comment type="caution">
    <text evidence="6">The sequence shown here is derived from an EMBL/GenBank/DDBJ whole genome shotgun (WGS) entry which is preliminary data.</text>
</comment>
<feature type="region of interest" description="Disordered" evidence="4">
    <location>
        <begin position="102"/>
        <end position="129"/>
    </location>
</feature>
<dbReference type="GO" id="GO:0005634">
    <property type="term" value="C:nucleus"/>
    <property type="evidence" value="ECO:0007669"/>
    <property type="project" value="TreeGrafter"/>
</dbReference>
<evidence type="ECO:0000256" key="4">
    <source>
        <dbReference type="SAM" id="MobiDB-lite"/>
    </source>
</evidence>
<keyword evidence="3" id="KW-0539">Nucleus</keyword>
<accession>A0A164V091</accession>
<feature type="domain" description="REKLES" evidence="5">
    <location>
        <begin position="223"/>
        <end position="338"/>
    </location>
</feature>
<dbReference type="STRING" id="35525.A0A164V091"/>
<dbReference type="GO" id="GO:0003677">
    <property type="term" value="F:DNA binding"/>
    <property type="evidence" value="ECO:0007669"/>
    <property type="project" value="InterPro"/>
</dbReference>
<gene>
    <name evidence="6" type="ORF">APZ42_023373</name>
</gene>
<evidence type="ECO:0000256" key="1">
    <source>
        <dbReference type="ARBA" id="ARBA00023015"/>
    </source>
</evidence>
<dbReference type="Gene3D" id="1.10.150.60">
    <property type="entry name" value="ARID DNA-binding domain"/>
    <property type="match status" value="1"/>
</dbReference>
<dbReference type="AlphaFoldDB" id="A0A164V091"/>
<protein>
    <submittedName>
        <fullName evidence="6">Retained, isoform b</fullName>
    </submittedName>
</protein>